<dbReference type="Proteomes" id="UP000265341">
    <property type="component" value="Unassembled WGS sequence"/>
</dbReference>
<dbReference type="PROSITE" id="PS51257">
    <property type="entry name" value="PROKAR_LIPOPROTEIN"/>
    <property type="match status" value="1"/>
</dbReference>
<dbReference type="AlphaFoldDB" id="A0A399EIG4"/>
<dbReference type="RefSeq" id="WP_119278972.1">
    <property type="nucleotide sequence ID" value="NZ_QWLA01000056.1"/>
</dbReference>
<comment type="caution">
    <text evidence="1">The sequence shown here is derived from an EMBL/GenBank/DDBJ whole genome shotgun (WGS) entry which is preliminary data.</text>
</comment>
<accession>A0A399EIG4</accession>
<evidence type="ECO:0008006" key="3">
    <source>
        <dbReference type="Google" id="ProtNLM"/>
    </source>
</evidence>
<dbReference type="EMBL" id="QWLA01000056">
    <property type="protein sequence ID" value="RIH84514.1"/>
    <property type="molecule type" value="Genomic_DNA"/>
</dbReference>
<reference evidence="1 2" key="1">
    <citation type="submission" date="2018-08" db="EMBL/GenBank/DDBJ databases">
        <title>Meiothermus roseus NBRC 110900 genome sequencing project.</title>
        <authorList>
            <person name="Da Costa M.S."/>
            <person name="Albuquerque L."/>
            <person name="Raposo P."/>
            <person name="Froufe H.J.C."/>
            <person name="Barroso C.S."/>
            <person name="Egas C."/>
        </authorList>
    </citation>
    <scope>NUCLEOTIDE SEQUENCE [LARGE SCALE GENOMIC DNA]</scope>
    <source>
        <strain evidence="1 2">NBRC 110900</strain>
    </source>
</reference>
<dbReference type="OrthoDB" id="9983109at2"/>
<evidence type="ECO:0000313" key="2">
    <source>
        <dbReference type="Proteomes" id="UP000265341"/>
    </source>
</evidence>
<keyword evidence="2" id="KW-1185">Reference proteome</keyword>
<proteinExistence type="predicted"/>
<name>A0A399EIG4_9DEIN</name>
<protein>
    <recommendedName>
        <fullName evidence="3">Lipoprotein</fullName>
    </recommendedName>
</protein>
<gene>
    <name evidence="1" type="ORF">Mrose_02616</name>
</gene>
<sequence length="186" mass="19397">MNAYFRPLLLAGIAALLGACSALPITIDLLPHLGNQKSGSYTQEVPPGQVTLSNAILPEGGWNADFSSQNIPVSFKTVRLSYEVAVSSSGVALSGSVRAQAYLAPMSESNPIQEKYKLGAEQSVDLGASSSKLAGSAELTPEQVTAVNEKKVKVLVVLNGTASSGSGGTLKLDYEVQKLLLTFTVI</sequence>
<organism evidence="1 2">
    <name type="scientific">Calidithermus roseus</name>
    <dbReference type="NCBI Taxonomy" id="1644118"/>
    <lineage>
        <taxon>Bacteria</taxon>
        <taxon>Thermotogati</taxon>
        <taxon>Deinococcota</taxon>
        <taxon>Deinococci</taxon>
        <taxon>Thermales</taxon>
        <taxon>Thermaceae</taxon>
        <taxon>Calidithermus</taxon>
    </lineage>
</organism>
<evidence type="ECO:0000313" key="1">
    <source>
        <dbReference type="EMBL" id="RIH84514.1"/>
    </source>
</evidence>